<dbReference type="InterPro" id="IPR045091">
    <property type="entry name" value="Mad2-like"/>
</dbReference>
<dbReference type="GO" id="GO:0016035">
    <property type="term" value="C:zeta DNA polymerase complex"/>
    <property type="evidence" value="ECO:0007669"/>
    <property type="project" value="TreeGrafter"/>
</dbReference>
<evidence type="ECO:0008006" key="4">
    <source>
        <dbReference type="Google" id="ProtNLM"/>
    </source>
</evidence>
<accession>A0A642UII0</accession>
<comment type="similarity">
    <text evidence="1">Belongs to the MAD2 family.</text>
</comment>
<dbReference type="Proteomes" id="UP000449547">
    <property type="component" value="Unassembled WGS sequence"/>
</dbReference>
<dbReference type="PANTHER" id="PTHR11842:SF10">
    <property type="entry name" value="MITOTIC SPINDLE ASSEMBLY CHECKPOINT PROTEIN MAD2B"/>
    <property type="match status" value="1"/>
</dbReference>
<dbReference type="OMA" id="FFKITVD"/>
<dbReference type="EMBL" id="SWFT01000122">
    <property type="protein sequence ID" value="KAA8899599.1"/>
    <property type="molecule type" value="Genomic_DNA"/>
</dbReference>
<dbReference type="RefSeq" id="XP_034011000.1">
    <property type="nucleotide sequence ID" value="XM_034157120.1"/>
</dbReference>
<protein>
    <recommendedName>
        <fullName evidence="4">HORMA domain-containing protein</fullName>
    </recommendedName>
</protein>
<dbReference type="OrthoDB" id="21254at2759"/>
<dbReference type="PANTHER" id="PTHR11842">
    <property type="entry name" value="MITOTIC SPINDLE ASSEMBLY CHECKPOINT PROTEIN MAD2"/>
    <property type="match status" value="1"/>
</dbReference>
<name>A0A642UII0_DIURU</name>
<comment type="caution">
    <text evidence="2">The sequence shown here is derived from an EMBL/GenBank/DDBJ whole genome shotgun (WGS) entry which is preliminary data.</text>
</comment>
<dbReference type="Gene3D" id="3.30.900.10">
    <property type="entry name" value="HORMA domain"/>
    <property type="match status" value="1"/>
</dbReference>
<dbReference type="InterPro" id="IPR036570">
    <property type="entry name" value="HORMA_dom_sf"/>
</dbReference>
<dbReference type="SUPFAM" id="SSF56019">
    <property type="entry name" value="The spindle assembly checkpoint protein mad2"/>
    <property type="match status" value="1"/>
</dbReference>
<organism evidence="2 3">
    <name type="scientific">Diutina rugosa</name>
    <name type="common">Yeast</name>
    <name type="synonym">Candida rugosa</name>
    <dbReference type="NCBI Taxonomy" id="5481"/>
    <lineage>
        <taxon>Eukaryota</taxon>
        <taxon>Fungi</taxon>
        <taxon>Dikarya</taxon>
        <taxon>Ascomycota</taxon>
        <taxon>Saccharomycotina</taxon>
        <taxon>Pichiomycetes</taxon>
        <taxon>Debaryomycetaceae</taxon>
        <taxon>Diutina</taxon>
    </lineage>
</organism>
<reference evidence="2 3" key="1">
    <citation type="submission" date="2019-07" db="EMBL/GenBank/DDBJ databases">
        <title>Genome assembly of two rare yeast pathogens: Diutina rugosa and Trichomonascus ciferrii.</title>
        <authorList>
            <person name="Mixao V."/>
            <person name="Saus E."/>
            <person name="Hansen A."/>
            <person name="Lass-Flor C."/>
            <person name="Gabaldon T."/>
        </authorList>
    </citation>
    <scope>NUCLEOTIDE SEQUENCE [LARGE SCALE GENOMIC DNA]</scope>
    <source>
        <strain evidence="2 3">CBS 613</strain>
    </source>
</reference>
<dbReference type="VEuPathDB" id="FungiDB:DIURU_004266"/>
<evidence type="ECO:0000313" key="3">
    <source>
        <dbReference type="Proteomes" id="UP000449547"/>
    </source>
</evidence>
<sequence>MDTDVTVNSLVRTMREFLTLWIEQALYYYHVYDQRTYSQIRTFEIVVYRNRNPAVRQYLDSLVENIVDHLDSLKQVVCVIEDSSRTRVAEYVVEMANVVVPLPSGPTEIAIDGFGWAEIYTQLNSVMHNHVDQVKRVPQQSGLSFAVEVVSKEGLVTKGWTRVPSRPETVVAMAGEVTMKLWEFDVYQAKVKDDSTSSSKDAN</sequence>
<keyword evidence="3" id="KW-1185">Reference proteome</keyword>
<gene>
    <name evidence="2" type="ORF">DIURU_004266</name>
</gene>
<dbReference type="AlphaFoldDB" id="A0A642UII0"/>
<dbReference type="GeneID" id="54782917"/>
<evidence type="ECO:0000313" key="2">
    <source>
        <dbReference type="EMBL" id="KAA8899599.1"/>
    </source>
</evidence>
<proteinExistence type="inferred from homology"/>
<evidence type="ECO:0000256" key="1">
    <source>
        <dbReference type="ARBA" id="ARBA00010348"/>
    </source>
</evidence>